<reference evidence="1 2" key="1">
    <citation type="journal article" date="2020" name="Cell">
        <title>Large-Scale Comparative Analyses of Tick Genomes Elucidate Their Genetic Diversity and Vector Capacities.</title>
        <authorList>
            <consortium name="Tick Genome and Microbiome Consortium (TIGMIC)"/>
            <person name="Jia N."/>
            <person name="Wang J."/>
            <person name="Shi W."/>
            <person name="Du L."/>
            <person name="Sun Y."/>
            <person name="Zhan W."/>
            <person name="Jiang J.F."/>
            <person name="Wang Q."/>
            <person name="Zhang B."/>
            <person name="Ji P."/>
            <person name="Bell-Sakyi L."/>
            <person name="Cui X.M."/>
            <person name="Yuan T.T."/>
            <person name="Jiang B.G."/>
            <person name="Yang W.F."/>
            <person name="Lam T.T."/>
            <person name="Chang Q.C."/>
            <person name="Ding S.J."/>
            <person name="Wang X.J."/>
            <person name="Zhu J.G."/>
            <person name="Ruan X.D."/>
            <person name="Zhao L."/>
            <person name="Wei J.T."/>
            <person name="Ye R.Z."/>
            <person name="Que T.C."/>
            <person name="Du C.H."/>
            <person name="Zhou Y.H."/>
            <person name="Cheng J.X."/>
            <person name="Dai P.F."/>
            <person name="Guo W.B."/>
            <person name="Han X.H."/>
            <person name="Huang E.J."/>
            <person name="Li L.F."/>
            <person name="Wei W."/>
            <person name="Gao Y.C."/>
            <person name="Liu J.Z."/>
            <person name="Shao H.Z."/>
            <person name="Wang X."/>
            <person name="Wang C.C."/>
            <person name="Yang T.C."/>
            <person name="Huo Q.B."/>
            <person name="Li W."/>
            <person name="Chen H.Y."/>
            <person name="Chen S.E."/>
            <person name="Zhou L.G."/>
            <person name="Ni X.B."/>
            <person name="Tian J.H."/>
            <person name="Sheng Y."/>
            <person name="Liu T."/>
            <person name="Pan Y.S."/>
            <person name="Xia L.Y."/>
            <person name="Li J."/>
            <person name="Zhao F."/>
            <person name="Cao W.C."/>
        </authorList>
    </citation>
    <scope>NUCLEOTIDE SEQUENCE [LARGE SCALE GENOMIC DNA]</scope>
    <source>
        <strain evidence="1">Iper-2018</strain>
    </source>
</reference>
<accession>A0AC60P7Q4</accession>
<keyword evidence="2" id="KW-1185">Reference proteome</keyword>
<evidence type="ECO:0000313" key="2">
    <source>
        <dbReference type="Proteomes" id="UP000805193"/>
    </source>
</evidence>
<organism evidence="1 2">
    <name type="scientific">Ixodes persulcatus</name>
    <name type="common">Taiga tick</name>
    <dbReference type="NCBI Taxonomy" id="34615"/>
    <lineage>
        <taxon>Eukaryota</taxon>
        <taxon>Metazoa</taxon>
        <taxon>Ecdysozoa</taxon>
        <taxon>Arthropoda</taxon>
        <taxon>Chelicerata</taxon>
        <taxon>Arachnida</taxon>
        <taxon>Acari</taxon>
        <taxon>Parasitiformes</taxon>
        <taxon>Ixodida</taxon>
        <taxon>Ixodoidea</taxon>
        <taxon>Ixodidae</taxon>
        <taxon>Ixodinae</taxon>
        <taxon>Ixodes</taxon>
    </lineage>
</organism>
<protein>
    <submittedName>
        <fullName evidence="1">Uncharacterized protein</fullName>
    </submittedName>
</protein>
<name>A0AC60P7Q4_IXOPE</name>
<gene>
    <name evidence="1" type="ORF">HPB47_007301</name>
</gene>
<dbReference type="EMBL" id="JABSTQ010011060">
    <property type="protein sequence ID" value="KAG0415537.1"/>
    <property type="molecule type" value="Genomic_DNA"/>
</dbReference>
<comment type="caution">
    <text evidence="1">The sequence shown here is derived from an EMBL/GenBank/DDBJ whole genome shotgun (WGS) entry which is preliminary data.</text>
</comment>
<evidence type="ECO:0000313" key="1">
    <source>
        <dbReference type="EMBL" id="KAG0415537.1"/>
    </source>
</evidence>
<dbReference type="Proteomes" id="UP000805193">
    <property type="component" value="Unassembled WGS sequence"/>
</dbReference>
<sequence length="610" mass="65486">MDTSKISSPLAKAFVQSMRKRDRQLLDTDVFCAAVYMDPCYRFLLTLEQKYRATLHLTKTWRRITALQCEQDSTLPSETAAAPEDPEDVLEALLKKREVEAGVQVPDTMDANMLEFWEKRRERHPELYALAQVALGVTATQSEAGYEPDFGGRLNTQAEHDPAFFLEGRAAVGPRCGIRDAENPAKAGGGQRATEKPAGVGRHGEATGSPDSRKGPVSCLDGRQAACPLLGFNVEKQMEVAIRGFNGAGSAPSVKTADPRASHSSSLPRDAFRSIVVAAAASAPAASSAGVGRTQTSGSEGVARSWEQQPHRHRRTLNGPTRGAVNGARGNKADNAATKALSPAPKSRRSRRQAIAAAARVTSPAKRGHQPPVPSMAHQSQSLTRAPSSTPGDDTTAATDASAHTASASLQVIQVRRSVKELVSVGLAGFGAAGAMLQVKPGVSLRMGPVPRNSKLVLVSAGVGIILLGVLTRYLRRRYFTPTASAAVNGDVRRALCVECRRPSLRHRAITGGFENPLTADQLGRMGLESLEVAVGCWEDSLQALQRERSPGLLDQAGLRTLLAEAQVLRAHCRALLEGRLPCWLLQRHLRRHPAPRTQTASCRPRESPM</sequence>
<proteinExistence type="predicted"/>